<sequence>MLAELSLLLTYVSASAIPLANADASKRDDFPLVNSDVSNAIGNSVEEIISDTPLNNTQVFNDIESSINYHSGRLDQDVDNLGPFHFYPIIEHAVENLPSDVDDYKDDLVQQIEEDVSDPSRSPPHKRDSYSPLSPELVNAISSGINSTESLPSADRTQILNDIENSIYSQLRDIAQGPEVLDPLYVSLFIKRAVKSLPGEFDQSKDTLIQKIVAAINSLPDVQIPNLP</sequence>
<accession>A0A4C2EAL1</accession>
<gene>
    <name evidence="3" type="ORF">ZYGM_001425</name>
</gene>
<organism evidence="3 4">
    <name type="scientific">Zygosaccharomyces mellis</name>
    <dbReference type="NCBI Taxonomy" id="42258"/>
    <lineage>
        <taxon>Eukaryota</taxon>
        <taxon>Fungi</taxon>
        <taxon>Dikarya</taxon>
        <taxon>Ascomycota</taxon>
        <taxon>Saccharomycotina</taxon>
        <taxon>Saccharomycetes</taxon>
        <taxon>Saccharomycetales</taxon>
        <taxon>Saccharomycetaceae</taxon>
        <taxon>Zygosaccharomyces</taxon>
    </lineage>
</organism>
<dbReference type="EMBL" id="BIMX01000017">
    <property type="protein sequence ID" value="GCF00307.1"/>
    <property type="molecule type" value="Genomic_DNA"/>
</dbReference>
<feature type="region of interest" description="Disordered" evidence="1">
    <location>
        <begin position="114"/>
        <end position="133"/>
    </location>
</feature>
<evidence type="ECO:0000313" key="3">
    <source>
        <dbReference type="EMBL" id="GCF00307.1"/>
    </source>
</evidence>
<protein>
    <submittedName>
        <fullName evidence="3">Uncharacterized protein</fullName>
    </submittedName>
</protein>
<evidence type="ECO:0000313" key="4">
    <source>
        <dbReference type="Proteomes" id="UP000301737"/>
    </source>
</evidence>
<keyword evidence="4" id="KW-1185">Reference proteome</keyword>
<reference evidence="3 4" key="1">
    <citation type="submission" date="2019-01" db="EMBL/GenBank/DDBJ databases">
        <title>Draft Genome Sequencing of Zygosaccharomyces mellis Ca-7.</title>
        <authorList>
            <person name="Shiwa Y."/>
            <person name="Kanesaki Y."/>
            <person name="Ishige T."/>
            <person name="Mura K."/>
            <person name="Hori T."/>
            <person name="Tamura T."/>
        </authorList>
    </citation>
    <scope>NUCLEOTIDE SEQUENCE [LARGE SCALE GENOMIC DNA]</scope>
    <source>
        <strain evidence="3 4">Ca-7</strain>
    </source>
</reference>
<name>A0A4C2EAL1_9SACH</name>
<feature type="chain" id="PRO_5020404171" evidence="2">
    <location>
        <begin position="17"/>
        <end position="228"/>
    </location>
</feature>
<dbReference type="Proteomes" id="UP000301737">
    <property type="component" value="Unassembled WGS sequence"/>
</dbReference>
<keyword evidence="2" id="KW-0732">Signal</keyword>
<dbReference type="OrthoDB" id="10431882at2759"/>
<dbReference type="AlphaFoldDB" id="A0A4C2EAL1"/>
<comment type="caution">
    <text evidence="3">The sequence shown here is derived from an EMBL/GenBank/DDBJ whole genome shotgun (WGS) entry which is preliminary data.</text>
</comment>
<feature type="signal peptide" evidence="2">
    <location>
        <begin position="1"/>
        <end position="16"/>
    </location>
</feature>
<evidence type="ECO:0000256" key="2">
    <source>
        <dbReference type="SAM" id="SignalP"/>
    </source>
</evidence>
<proteinExistence type="predicted"/>
<evidence type="ECO:0000256" key="1">
    <source>
        <dbReference type="SAM" id="MobiDB-lite"/>
    </source>
</evidence>